<dbReference type="GeneID" id="126893418"/>
<reference evidence="1" key="1">
    <citation type="submission" date="2025-05" db="UniProtKB">
        <authorList>
            <consortium name="EnsemblMetazoa"/>
        </authorList>
    </citation>
    <scope>IDENTIFICATION</scope>
</reference>
<dbReference type="RefSeq" id="XP_050519542.1">
    <property type="nucleotide sequence ID" value="XM_050663585.1"/>
</dbReference>
<evidence type="ECO:0000313" key="2">
    <source>
        <dbReference type="Proteomes" id="UP001652700"/>
    </source>
</evidence>
<evidence type="ECO:0000313" key="1">
    <source>
        <dbReference type="EnsemblMetazoa" id="XP_050519542.1"/>
    </source>
</evidence>
<keyword evidence="2" id="KW-1185">Reference proteome</keyword>
<organism evidence="1 2">
    <name type="scientific">Diabrotica virgifera virgifera</name>
    <name type="common">western corn rootworm</name>
    <dbReference type="NCBI Taxonomy" id="50390"/>
    <lineage>
        <taxon>Eukaryota</taxon>
        <taxon>Metazoa</taxon>
        <taxon>Ecdysozoa</taxon>
        <taxon>Arthropoda</taxon>
        <taxon>Hexapoda</taxon>
        <taxon>Insecta</taxon>
        <taxon>Pterygota</taxon>
        <taxon>Neoptera</taxon>
        <taxon>Endopterygota</taxon>
        <taxon>Coleoptera</taxon>
        <taxon>Polyphaga</taxon>
        <taxon>Cucujiformia</taxon>
        <taxon>Chrysomeloidea</taxon>
        <taxon>Chrysomelidae</taxon>
        <taxon>Galerucinae</taxon>
        <taxon>Diabroticina</taxon>
        <taxon>Diabroticites</taxon>
        <taxon>Diabrotica</taxon>
    </lineage>
</organism>
<dbReference type="PANTHER" id="PTHR46601">
    <property type="entry name" value="ULP_PROTEASE DOMAIN-CONTAINING PROTEIN"/>
    <property type="match status" value="1"/>
</dbReference>
<dbReference type="EnsemblMetazoa" id="XM_050663585.1">
    <property type="protein sequence ID" value="XP_050519542.1"/>
    <property type="gene ID" value="LOC126893418"/>
</dbReference>
<proteinExistence type="predicted"/>
<sequence length="318" mass="36287">MSPISGLKKQLSQESILIHCDLSENYNLKYAQDTLSFHFGGSRQQINLHTVVVYKTTADSIVKPKSYCTMSECLKHDVPAIWAHLLPVLKDSYATMVHFLSDSPATQYRNKCMFNFLVKNLNRHFSQIKMVTWNYCEAGHGKGPPDGIGGVCKRTADRIVPQGSDIDSLRTLIDVLEKNCSKIKFYIITEQEINKIRQQVEQNDNLIFKGTMKVHQVVSKFSSKCWFLTLSCFTCEETCHHYGLGCLKYKDFGSENIPCTSKTSKLRYEDVYSDSEEEDGVVMSSKIKPCCHILVEVKIDAKKNVSNEKYKYMPKRDG</sequence>
<dbReference type="RefSeq" id="XP_050519541.1">
    <property type="nucleotide sequence ID" value="XM_050663584.1"/>
</dbReference>
<accession>A0ABM5LAS7</accession>
<name>A0ABM5LAS7_DIAVI</name>
<dbReference type="Proteomes" id="UP001652700">
    <property type="component" value="Unplaced"/>
</dbReference>
<protein>
    <submittedName>
        <fullName evidence="1">Uncharacterized protein</fullName>
    </submittedName>
</protein>
<dbReference type="EnsemblMetazoa" id="XM_050663584.1">
    <property type="protein sequence ID" value="XP_050519541.1"/>
    <property type="gene ID" value="LOC126893418"/>
</dbReference>
<dbReference type="PANTHER" id="PTHR46601:SF1">
    <property type="entry name" value="ADF-H DOMAIN-CONTAINING PROTEIN"/>
    <property type="match status" value="1"/>
</dbReference>